<dbReference type="RefSeq" id="WP_051292435.1">
    <property type="nucleotide sequence ID" value="NZ_AUBI01000019.1"/>
</dbReference>
<dbReference type="STRING" id="1120919.GCA_000429165_03340"/>
<dbReference type="AlphaFoldDB" id="A0A511XED0"/>
<feature type="transmembrane region" description="Helical" evidence="6">
    <location>
        <begin position="253"/>
        <end position="274"/>
    </location>
</feature>
<dbReference type="InterPro" id="IPR011701">
    <property type="entry name" value="MFS"/>
</dbReference>
<evidence type="ECO:0000313" key="9">
    <source>
        <dbReference type="Proteomes" id="UP000321635"/>
    </source>
</evidence>
<feature type="transmembrane region" description="Helical" evidence="6">
    <location>
        <begin position="286"/>
        <end position="307"/>
    </location>
</feature>
<evidence type="ECO:0000256" key="5">
    <source>
        <dbReference type="ARBA" id="ARBA00023136"/>
    </source>
</evidence>
<feature type="transmembrane region" description="Helical" evidence="6">
    <location>
        <begin position="346"/>
        <end position="366"/>
    </location>
</feature>
<protein>
    <submittedName>
        <fullName evidence="8">MFS transporter</fullName>
    </submittedName>
</protein>
<dbReference type="InterPro" id="IPR020846">
    <property type="entry name" value="MFS_dom"/>
</dbReference>
<dbReference type="PANTHER" id="PTHR43791">
    <property type="entry name" value="PERMEASE-RELATED"/>
    <property type="match status" value="1"/>
</dbReference>
<feature type="transmembrane region" description="Helical" evidence="6">
    <location>
        <begin position="378"/>
        <end position="398"/>
    </location>
</feature>
<gene>
    <name evidence="8" type="ORF">ANI02nite_31880</name>
</gene>
<comment type="caution">
    <text evidence="8">The sequence shown here is derived from an EMBL/GenBank/DDBJ whole genome shotgun (WGS) entry which is preliminary data.</text>
</comment>
<feature type="transmembrane region" description="Helical" evidence="6">
    <location>
        <begin position="184"/>
        <end position="207"/>
    </location>
</feature>
<dbReference type="PANTHER" id="PTHR43791:SF36">
    <property type="entry name" value="TRANSPORTER, PUTATIVE (AFU_ORTHOLOGUE AFUA_6G08340)-RELATED"/>
    <property type="match status" value="1"/>
</dbReference>
<dbReference type="GO" id="GO:0022857">
    <property type="term" value="F:transmembrane transporter activity"/>
    <property type="evidence" value="ECO:0007669"/>
    <property type="project" value="InterPro"/>
</dbReference>
<dbReference type="FunFam" id="1.20.1250.20:FF:000018">
    <property type="entry name" value="MFS transporter permease"/>
    <property type="match status" value="1"/>
</dbReference>
<organism evidence="8 9">
    <name type="scientific">Acetobacter nitrogenifigens DSM 23921 = NBRC 105050</name>
    <dbReference type="NCBI Taxonomy" id="1120919"/>
    <lineage>
        <taxon>Bacteria</taxon>
        <taxon>Pseudomonadati</taxon>
        <taxon>Pseudomonadota</taxon>
        <taxon>Alphaproteobacteria</taxon>
        <taxon>Acetobacterales</taxon>
        <taxon>Acetobacteraceae</taxon>
        <taxon>Acetobacter</taxon>
    </lineage>
</organism>
<name>A0A511XED0_9PROT</name>
<proteinExistence type="predicted"/>
<dbReference type="GO" id="GO:0016020">
    <property type="term" value="C:membrane"/>
    <property type="evidence" value="ECO:0007669"/>
    <property type="project" value="UniProtKB-SubCell"/>
</dbReference>
<evidence type="ECO:0000256" key="1">
    <source>
        <dbReference type="ARBA" id="ARBA00004141"/>
    </source>
</evidence>
<feature type="transmembrane region" description="Helical" evidence="6">
    <location>
        <begin position="116"/>
        <end position="138"/>
    </location>
</feature>
<dbReference type="InterPro" id="IPR036259">
    <property type="entry name" value="MFS_trans_sf"/>
</dbReference>
<evidence type="ECO:0000259" key="7">
    <source>
        <dbReference type="PROSITE" id="PS50850"/>
    </source>
</evidence>
<keyword evidence="3 6" id="KW-0812">Transmembrane</keyword>
<feature type="transmembrane region" description="Helical" evidence="6">
    <location>
        <begin position="92"/>
        <end position="110"/>
    </location>
</feature>
<reference evidence="8 9" key="1">
    <citation type="submission" date="2019-07" db="EMBL/GenBank/DDBJ databases">
        <title>Whole genome shotgun sequence of Acetobacter nitrogenifigens NBRC 105050.</title>
        <authorList>
            <person name="Hosoyama A."/>
            <person name="Uohara A."/>
            <person name="Ohji S."/>
            <person name="Ichikawa N."/>
        </authorList>
    </citation>
    <scope>NUCLEOTIDE SEQUENCE [LARGE SCALE GENOMIC DNA]</scope>
    <source>
        <strain evidence="8 9">NBRC 105050</strain>
    </source>
</reference>
<evidence type="ECO:0000256" key="6">
    <source>
        <dbReference type="SAM" id="Phobius"/>
    </source>
</evidence>
<dbReference type="EMBL" id="BJYF01000032">
    <property type="protein sequence ID" value="GEN61304.1"/>
    <property type="molecule type" value="Genomic_DNA"/>
</dbReference>
<feature type="transmembrane region" description="Helical" evidence="6">
    <location>
        <begin position="60"/>
        <end position="80"/>
    </location>
</feature>
<dbReference type="OrthoDB" id="9773957at2"/>
<feature type="transmembrane region" description="Helical" evidence="6">
    <location>
        <begin position="319"/>
        <end position="340"/>
    </location>
</feature>
<keyword evidence="5 6" id="KW-0472">Membrane</keyword>
<evidence type="ECO:0000256" key="3">
    <source>
        <dbReference type="ARBA" id="ARBA00022692"/>
    </source>
</evidence>
<comment type="subcellular location">
    <subcellularLocation>
        <location evidence="1">Membrane</location>
        <topology evidence="1">Multi-pass membrane protein</topology>
    </subcellularLocation>
</comment>
<feature type="transmembrane region" description="Helical" evidence="6">
    <location>
        <begin position="410"/>
        <end position="431"/>
    </location>
</feature>
<evidence type="ECO:0000256" key="2">
    <source>
        <dbReference type="ARBA" id="ARBA00022448"/>
    </source>
</evidence>
<keyword evidence="9" id="KW-1185">Reference proteome</keyword>
<dbReference type="PROSITE" id="PS50850">
    <property type="entry name" value="MFS"/>
    <property type="match status" value="1"/>
</dbReference>
<feature type="domain" description="Major facilitator superfamily (MFS) profile" evidence="7">
    <location>
        <begin position="26"/>
        <end position="434"/>
    </location>
</feature>
<dbReference type="CDD" id="cd17319">
    <property type="entry name" value="MFS_ExuT_GudP_like"/>
    <property type="match status" value="1"/>
</dbReference>
<accession>A0A511XED0</accession>
<dbReference type="SUPFAM" id="SSF103473">
    <property type="entry name" value="MFS general substrate transporter"/>
    <property type="match status" value="1"/>
</dbReference>
<dbReference type="Gene3D" id="1.20.1250.20">
    <property type="entry name" value="MFS general substrate transporter like domains"/>
    <property type="match status" value="2"/>
</dbReference>
<feature type="transmembrane region" description="Helical" evidence="6">
    <location>
        <begin position="150"/>
        <end position="172"/>
    </location>
</feature>
<dbReference type="Pfam" id="PF07690">
    <property type="entry name" value="MFS_1"/>
    <property type="match status" value="1"/>
</dbReference>
<keyword evidence="4 6" id="KW-1133">Transmembrane helix</keyword>
<evidence type="ECO:0000313" key="8">
    <source>
        <dbReference type="EMBL" id="GEN61304.1"/>
    </source>
</evidence>
<evidence type="ECO:0000256" key="4">
    <source>
        <dbReference type="ARBA" id="ARBA00022989"/>
    </source>
</evidence>
<sequence length="449" mass="48171">MTITTALTNDDALQRGALYRRVAFRIIPILAICYLIAMIDRANVGYAKLQLLSDLGFSEAAYGFGAGVFFVGYILFEVPSNIWLHRTGVRRTLLRIMTFWGVVTMATALVKTPLQFYVARFLLGAAEGGFFPGLLLYLTYWFPGDRKAKAYALCMLANPASGIVGGLLAGGFMSHAEMLGLRGWQILFIVGGAMAVIAGVVAFFSLADSPRTASWLKAEERDYIIHEVSRSRAVATNSAPAAPHKSVWTDARVYMAALAYFTLMSSVSVLSLWGPSIIRSLGVQNAGTVGFVSIIQYLVGGVGMYLIGASSDFRRERAWHYVVCAGLISTGAFLLAFVHLSAALSILFLSMIAFGIYGGYAVFFTIPGEFLEPDDAPAGLAMVTMIGGLGGFVTPSVLGVIKSATGSLDYGVAFAALLAFLGGLIVAFRFAQWPGQKAATHDRRLSTEA</sequence>
<feature type="transmembrane region" description="Helical" evidence="6">
    <location>
        <begin position="22"/>
        <end position="40"/>
    </location>
</feature>
<keyword evidence="2" id="KW-0813">Transport</keyword>
<dbReference type="Proteomes" id="UP000321635">
    <property type="component" value="Unassembled WGS sequence"/>
</dbReference>